<evidence type="ECO:0000259" key="1">
    <source>
        <dbReference type="Pfam" id="PF02698"/>
    </source>
</evidence>
<keyword evidence="3" id="KW-1185">Reference proteome</keyword>
<dbReference type="InterPro" id="IPR014729">
    <property type="entry name" value="Rossmann-like_a/b/a_fold"/>
</dbReference>
<dbReference type="Proteomes" id="UP001621964">
    <property type="component" value="Unassembled WGS sequence"/>
</dbReference>
<name>A0ABW8Q539_9NEIS</name>
<accession>A0ABW8Q539</accession>
<dbReference type="CDD" id="cd06259">
    <property type="entry name" value="YdcF-like"/>
    <property type="match status" value="1"/>
</dbReference>
<dbReference type="PANTHER" id="PTHR30336">
    <property type="entry name" value="INNER MEMBRANE PROTEIN, PROBABLE PERMEASE"/>
    <property type="match status" value="1"/>
</dbReference>
<protein>
    <submittedName>
        <fullName evidence="2">YdcF family protein</fullName>
    </submittedName>
</protein>
<comment type="caution">
    <text evidence="2">The sequence shown here is derived from an EMBL/GenBank/DDBJ whole genome shotgun (WGS) entry which is preliminary data.</text>
</comment>
<gene>
    <name evidence="2" type="ORF">ACI43T_09405</name>
</gene>
<sequence length="199" mass="22682">MLRKILWIGTGLVILWLLLFGWVWGNNFYRSRQTVESIAPADTAVILGISVHDEGRQNPCLISRVEAGVELWKAGKVKKLIMSGGMNHDGYVGAQSMMQTAEKMGVPREVIELEDHSETTHQNILYTAPMIERDKSVVIVSSAYHIPRARWIAGKLWRRKNIQTFAGKMCFENQFPRHIEELVRETGAIVKNGLLGYYW</sequence>
<dbReference type="Pfam" id="PF02698">
    <property type="entry name" value="DUF218"/>
    <property type="match status" value="1"/>
</dbReference>
<reference evidence="2 3" key="1">
    <citation type="submission" date="2024-11" db="EMBL/GenBank/DDBJ databases">
        <authorList>
            <person name="Mikucki A.G."/>
            <person name="Kahler C.M."/>
        </authorList>
    </citation>
    <scope>NUCLEOTIDE SEQUENCE [LARGE SCALE GENOMIC DNA]</scope>
    <source>
        <strain evidence="2 3">EXNM717</strain>
    </source>
</reference>
<dbReference type="Gene3D" id="3.40.50.620">
    <property type="entry name" value="HUPs"/>
    <property type="match status" value="1"/>
</dbReference>
<dbReference type="InterPro" id="IPR003848">
    <property type="entry name" value="DUF218"/>
</dbReference>
<dbReference type="RefSeq" id="WP_377081141.1">
    <property type="nucleotide sequence ID" value="NZ_JBJGEB010000009.1"/>
</dbReference>
<dbReference type="EMBL" id="JBJGEB010000009">
    <property type="protein sequence ID" value="MFK7642706.1"/>
    <property type="molecule type" value="Genomic_DNA"/>
</dbReference>
<organism evidence="2 3">
    <name type="scientific">Neisseria oralis</name>
    <dbReference type="NCBI Taxonomy" id="1107316"/>
    <lineage>
        <taxon>Bacteria</taxon>
        <taxon>Pseudomonadati</taxon>
        <taxon>Pseudomonadota</taxon>
        <taxon>Betaproteobacteria</taxon>
        <taxon>Neisseriales</taxon>
        <taxon>Neisseriaceae</taxon>
        <taxon>Neisseria</taxon>
    </lineage>
</organism>
<dbReference type="InterPro" id="IPR051599">
    <property type="entry name" value="Cell_Envelope_Assoc"/>
</dbReference>
<evidence type="ECO:0000313" key="2">
    <source>
        <dbReference type="EMBL" id="MFK7642706.1"/>
    </source>
</evidence>
<evidence type="ECO:0000313" key="3">
    <source>
        <dbReference type="Proteomes" id="UP001621964"/>
    </source>
</evidence>
<feature type="domain" description="DUF218" evidence="1">
    <location>
        <begin position="42"/>
        <end position="156"/>
    </location>
</feature>
<proteinExistence type="predicted"/>
<dbReference type="PANTHER" id="PTHR30336:SF20">
    <property type="entry name" value="DUF218 DOMAIN-CONTAINING PROTEIN"/>
    <property type="match status" value="1"/>
</dbReference>